<keyword evidence="3" id="KW-1185">Reference proteome</keyword>
<protein>
    <recommendedName>
        <fullName evidence="4">DUF2570 domain-containing protein</fullName>
    </recommendedName>
</protein>
<reference evidence="2" key="1">
    <citation type="submission" date="2020-12" db="EMBL/GenBank/DDBJ databases">
        <title>Taurinivorans muris gen. nov., sp. nov., fundamental and realized metabolic niche of a ubiquitous sulfidogenic bacterium in the murine intestine.</title>
        <authorList>
            <person name="Ye H."/>
            <person name="Hanson B.T."/>
            <person name="Loy A."/>
        </authorList>
    </citation>
    <scope>NUCLEOTIDE SEQUENCE</scope>
    <source>
        <strain evidence="2">LT0009</strain>
    </source>
</reference>
<sequence>MAKFVFIALAGLIVWLLQEKIETLQAKNKLKDTQIANLQQIADKQQDAMASLLEQSRKQEEQLLLLEKQRQELEIQTKAKRQALTRSTDEASRTWKEQKIPQAILEILIKQKQQVSQPHESVIF</sequence>
<name>A0ABY5Y3V1_9BACT</name>
<organism evidence="2 3">
    <name type="scientific">Taurinivorans muris</name>
    <dbReference type="NCBI Taxonomy" id="2787751"/>
    <lineage>
        <taxon>Bacteria</taxon>
        <taxon>Pseudomonadati</taxon>
        <taxon>Thermodesulfobacteriota</taxon>
        <taxon>Desulfovibrionia</taxon>
        <taxon>Desulfovibrionales</taxon>
        <taxon>Desulfovibrionaceae</taxon>
        <taxon>Taurinivorans</taxon>
    </lineage>
</organism>
<feature type="coiled-coil region" evidence="1">
    <location>
        <begin position="21"/>
        <end position="86"/>
    </location>
</feature>
<keyword evidence="1" id="KW-0175">Coiled coil</keyword>
<evidence type="ECO:0000313" key="2">
    <source>
        <dbReference type="EMBL" id="UWX06382.1"/>
    </source>
</evidence>
<gene>
    <name evidence="2" type="ORF">JBF11_03455</name>
</gene>
<dbReference type="RefSeq" id="WP_334315987.1">
    <property type="nucleotide sequence ID" value="NZ_CP065938.1"/>
</dbReference>
<evidence type="ECO:0008006" key="4">
    <source>
        <dbReference type="Google" id="ProtNLM"/>
    </source>
</evidence>
<accession>A0ABY5Y3V1</accession>
<proteinExistence type="predicted"/>
<evidence type="ECO:0000256" key="1">
    <source>
        <dbReference type="SAM" id="Coils"/>
    </source>
</evidence>
<dbReference type="Proteomes" id="UP001058120">
    <property type="component" value="Chromosome"/>
</dbReference>
<dbReference type="EMBL" id="CP065938">
    <property type="protein sequence ID" value="UWX06382.1"/>
    <property type="molecule type" value="Genomic_DNA"/>
</dbReference>
<evidence type="ECO:0000313" key="3">
    <source>
        <dbReference type="Proteomes" id="UP001058120"/>
    </source>
</evidence>